<sequence length="146" mass="16186">MSLRVAIGAPFQREGTAELPEGTFFKKLSLDWEWFTPDQARRLADIGVGEGLLTREGNRLVAQFDPADVDVPEEFRPDESLLQERSTFDRVLSALANEGVEKQEAVAAMNQLKADRGLTMDGAAVLYAHRQGADVADLARRAREEL</sequence>
<dbReference type="Pfam" id="PF09999">
    <property type="entry name" value="DUF2240"/>
    <property type="match status" value="1"/>
</dbReference>
<dbReference type="RefSeq" id="WP_144260972.1">
    <property type="nucleotide sequence ID" value="NZ_QMDX01000002.1"/>
</dbReference>
<dbReference type="InterPro" id="IPR018716">
    <property type="entry name" value="DUF2240"/>
</dbReference>
<reference evidence="1 2" key="1">
    <citation type="submission" date="2018-06" db="EMBL/GenBank/DDBJ databases">
        <title>Natronomonas sp. F16-60 a new haloarchaeon isolated from a solar saltern of Isla Cristina, Huelva, Spain.</title>
        <authorList>
            <person name="Duran-Viseras A."/>
            <person name="Sanchez-Porro C."/>
            <person name="Ventosa A."/>
        </authorList>
    </citation>
    <scope>NUCLEOTIDE SEQUENCE [LARGE SCALE GENOMIC DNA]</scope>
    <source>
        <strain evidence="1 2">F16-60</strain>
    </source>
</reference>
<keyword evidence="2" id="KW-1185">Reference proteome</keyword>
<organism evidence="1 2">
    <name type="scientific">Haloglomus irregulare</name>
    <dbReference type="NCBI Taxonomy" id="2234134"/>
    <lineage>
        <taxon>Archaea</taxon>
        <taxon>Methanobacteriati</taxon>
        <taxon>Methanobacteriota</taxon>
        <taxon>Stenosarchaea group</taxon>
        <taxon>Halobacteria</taxon>
        <taxon>Halobacteriales</taxon>
        <taxon>Natronomonadaceae</taxon>
        <taxon>Haloglomus</taxon>
    </lineage>
</organism>
<accession>A0A554NCM8</accession>
<dbReference type="OrthoDB" id="146786at2157"/>
<dbReference type="AlphaFoldDB" id="A0A554NCM8"/>
<dbReference type="EMBL" id="QMDX01000002">
    <property type="protein sequence ID" value="TSD15132.1"/>
    <property type="molecule type" value="Genomic_DNA"/>
</dbReference>
<name>A0A554NCM8_9EURY</name>
<proteinExistence type="predicted"/>
<evidence type="ECO:0000313" key="2">
    <source>
        <dbReference type="Proteomes" id="UP000319894"/>
    </source>
</evidence>
<gene>
    <name evidence="1" type="ORF">DP107_04570</name>
</gene>
<dbReference type="InParanoid" id="A0A554NCM8"/>
<dbReference type="Proteomes" id="UP000319894">
    <property type="component" value="Unassembled WGS sequence"/>
</dbReference>
<comment type="caution">
    <text evidence="1">The sequence shown here is derived from an EMBL/GenBank/DDBJ whole genome shotgun (WGS) entry which is preliminary data.</text>
</comment>
<evidence type="ECO:0000313" key="1">
    <source>
        <dbReference type="EMBL" id="TSD15132.1"/>
    </source>
</evidence>
<protein>
    <submittedName>
        <fullName evidence="1">DUF2240 domain-containing protein</fullName>
    </submittedName>
</protein>